<evidence type="ECO:0000313" key="4">
    <source>
        <dbReference type="Proteomes" id="UP000242519"/>
    </source>
</evidence>
<dbReference type="Pfam" id="PF23187">
    <property type="entry name" value="UBX7_N"/>
    <property type="match status" value="1"/>
</dbReference>
<comment type="caution">
    <text evidence="3">The sequence shown here is derived from an EMBL/GenBank/DDBJ whole genome shotgun (WGS) entry which is preliminary data.</text>
</comment>
<dbReference type="EMBL" id="MZNU01000036">
    <property type="protein sequence ID" value="OWP06720.1"/>
    <property type="molecule type" value="Genomic_DNA"/>
</dbReference>
<accession>A0A218ZGI8</accession>
<evidence type="ECO:0000256" key="1">
    <source>
        <dbReference type="SAM" id="MobiDB-lite"/>
    </source>
</evidence>
<evidence type="ECO:0000259" key="2">
    <source>
        <dbReference type="PROSITE" id="PS50033"/>
    </source>
</evidence>
<feature type="compositionally biased region" description="Basic and acidic residues" evidence="1">
    <location>
        <begin position="219"/>
        <end position="261"/>
    </location>
</feature>
<sequence>MFYQGNLQSGIGKAVQEAKLVGCFVTDEGEESQLWENDFLQDQSLTSALAEQTVLLRLVAGSQEAGYLAAIYPLPKSPTFVLIQNGELREYIASGVPKEVFLNRLGTVLVSRDHNSAIPSQALSTSDSSTPAASPSTSSPSTTPGPVSTSTPSRIEQQTAHLQSVLAERAARLEKQKAEQDAKDKAQRAAESKARREAAEAANPRSAADQKYAQQQRQRQKEAREERARILKRVEDDKAGRREAAAARKAERESAKGKEVEVADSSSYASTRGANAMDCAIQVRLFDGSTHRSRFPSTGTLLKDVRPWVDEKQEGDVPYTFKQVLSPLPNKNIEAGDEEKSLADVGLTPSATLILVPVAGYISAYEANSNIVAKAVSGSIGIVSSGVGLVTGVLGSFLGGGTSAAPSATVPDRQTPAPSQPSTVINVRTLRDRELKKDKQQFYNGNAASLLSPIPCKRANLDFRRQTSSREKTTTTKMLKAIS</sequence>
<feature type="region of interest" description="Disordered" evidence="1">
    <location>
        <begin position="173"/>
        <end position="271"/>
    </location>
</feature>
<dbReference type="GO" id="GO:0036503">
    <property type="term" value="P:ERAD pathway"/>
    <property type="evidence" value="ECO:0007669"/>
    <property type="project" value="TreeGrafter"/>
</dbReference>
<proteinExistence type="predicted"/>
<dbReference type="SUPFAM" id="SSF54236">
    <property type="entry name" value="Ubiquitin-like"/>
    <property type="match status" value="1"/>
</dbReference>
<dbReference type="InterPro" id="IPR029071">
    <property type="entry name" value="Ubiquitin-like_domsf"/>
</dbReference>
<dbReference type="InParanoid" id="A0A218ZGI8"/>
<feature type="compositionally biased region" description="Basic and acidic residues" evidence="1">
    <location>
        <begin position="173"/>
        <end position="199"/>
    </location>
</feature>
<name>A0A218ZGI8_9HELO</name>
<dbReference type="Gene3D" id="3.10.20.90">
    <property type="entry name" value="Phosphatidylinositol 3-kinase Catalytic Subunit, Chain A, domain 1"/>
    <property type="match status" value="1"/>
</dbReference>
<dbReference type="PROSITE" id="PS50033">
    <property type="entry name" value="UBX"/>
    <property type="match status" value="1"/>
</dbReference>
<keyword evidence="4" id="KW-1185">Reference proteome</keyword>
<feature type="compositionally biased region" description="Low complexity" evidence="1">
    <location>
        <begin position="200"/>
        <end position="217"/>
    </location>
</feature>
<feature type="region of interest" description="Disordered" evidence="1">
    <location>
        <begin position="119"/>
        <end position="157"/>
    </location>
</feature>
<feature type="domain" description="UBX" evidence="2">
    <location>
        <begin position="274"/>
        <end position="355"/>
    </location>
</feature>
<evidence type="ECO:0000313" key="3">
    <source>
        <dbReference type="EMBL" id="OWP06720.1"/>
    </source>
</evidence>
<dbReference type="PANTHER" id="PTHR46424">
    <property type="entry name" value="UBX DOMAIN-CONTAINING PROTEIN 4"/>
    <property type="match status" value="1"/>
</dbReference>
<protein>
    <recommendedName>
        <fullName evidence="2">UBX domain-containing protein</fullName>
    </recommendedName>
</protein>
<gene>
    <name evidence="3" type="ORF">B2J93_13</name>
</gene>
<feature type="compositionally biased region" description="Low complexity" evidence="1">
    <location>
        <begin position="124"/>
        <end position="153"/>
    </location>
</feature>
<dbReference type="OrthoDB" id="2445133at2759"/>
<dbReference type="AlphaFoldDB" id="A0A218ZGI8"/>
<dbReference type="CDD" id="cd01767">
    <property type="entry name" value="UBX"/>
    <property type="match status" value="1"/>
</dbReference>
<dbReference type="Proteomes" id="UP000242519">
    <property type="component" value="Unassembled WGS sequence"/>
</dbReference>
<organism evidence="3 4">
    <name type="scientific">Diplocarpon coronariae</name>
    <dbReference type="NCBI Taxonomy" id="2795749"/>
    <lineage>
        <taxon>Eukaryota</taxon>
        <taxon>Fungi</taxon>
        <taxon>Dikarya</taxon>
        <taxon>Ascomycota</taxon>
        <taxon>Pezizomycotina</taxon>
        <taxon>Leotiomycetes</taxon>
        <taxon>Helotiales</taxon>
        <taxon>Drepanopezizaceae</taxon>
        <taxon>Diplocarpon</taxon>
    </lineage>
</organism>
<dbReference type="STRING" id="503106.A0A218ZGI8"/>
<dbReference type="InterPro" id="IPR001012">
    <property type="entry name" value="UBX_dom"/>
</dbReference>
<dbReference type="GO" id="GO:0005783">
    <property type="term" value="C:endoplasmic reticulum"/>
    <property type="evidence" value="ECO:0007669"/>
    <property type="project" value="TreeGrafter"/>
</dbReference>
<dbReference type="PANTHER" id="PTHR46424:SF1">
    <property type="entry name" value="UBX DOMAIN-CONTAINING PROTEIN 4"/>
    <property type="match status" value="1"/>
</dbReference>
<dbReference type="Pfam" id="PF00789">
    <property type="entry name" value="UBX"/>
    <property type="match status" value="1"/>
</dbReference>
<dbReference type="SMART" id="SM00166">
    <property type="entry name" value="UBX"/>
    <property type="match status" value="1"/>
</dbReference>
<reference evidence="3 4" key="1">
    <citation type="submission" date="2017-04" db="EMBL/GenBank/DDBJ databases">
        <title>Draft genome sequence of Marssonina coronaria NL1: causal agent of apple blotch.</title>
        <authorList>
            <person name="Cheng Q."/>
        </authorList>
    </citation>
    <scope>NUCLEOTIDE SEQUENCE [LARGE SCALE GENOMIC DNA]</scope>
    <source>
        <strain evidence="3 4">NL1</strain>
    </source>
</reference>